<feature type="transmembrane region" description="Helical" evidence="8">
    <location>
        <begin position="317"/>
        <end position="336"/>
    </location>
</feature>
<reference evidence="9 10" key="1">
    <citation type="submission" date="2016-12" db="EMBL/GenBank/DDBJ databases">
        <authorList>
            <person name="Song W.-J."/>
            <person name="Kurnit D.M."/>
        </authorList>
    </citation>
    <scope>NUCLEOTIDE SEQUENCE [LARGE SCALE GENOMIC DNA]</scope>
    <source>
        <strain evidence="9 10">DSM 18488</strain>
    </source>
</reference>
<dbReference type="InterPro" id="IPR000522">
    <property type="entry name" value="ABC_transptr_permease_BtuC"/>
</dbReference>
<evidence type="ECO:0000256" key="1">
    <source>
        <dbReference type="ARBA" id="ARBA00004651"/>
    </source>
</evidence>
<feature type="transmembrane region" description="Helical" evidence="8">
    <location>
        <begin position="99"/>
        <end position="122"/>
    </location>
</feature>
<dbReference type="GO" id="GO:0005886">
    <property type="term" value="C:plasma membrane"/>
    <property type="evidence" value="ECO:0007669"/>
    <property type="project" value="UniProtKB-SubCell"/>
</dbReference>
<dbReference type="OrthoDB" id="9782305at2"/>
<dbReference type="InterPro" id="IPR037294">
    <property type="entry name" value="ABC_BtuC-like"/>
</dbReference>
<dbReference type="PANTHER" id="PTHR30472:SF25">
    <property type="entry name" value="ABC TRANSPORTER PERMEASE PROTEIN MJ0876-RELATED"/>
    <property type="match status" value="1"/>
</dbReference>
<dbReference type="EMBL" id="FRFE01000020">
    <property type="protein sequence ID" value="SHO50621.1"/>
    <property type="molecule type" value="Genomic_DNA"/>
</dbReference>
<gene>
    <name evidence="9" type="ORF">SAMN02745220_03551</name>
</gene>
<evidence type="ECO:0000256" key="8">
    <source>
        <dbReference type="SAM" id="Phobius"/>
    </source>
</evidence>
<evidence type="ECO:0000256" key="6">
    <source>
        <dbReference type="ARBA" id="ARBA00022989"/>
    </source>
</evidence>
<feature type="transmembrane region" description="Helical" evidence="8">
    <location>
        <begin position="202"/>
        <end position="223"/>
    </location>
</feature>
<dbReference type="RefSeq" id="WP_073615011.1">
    <property type="nucleotide sequence ID" value="NZ_FRFE01000020.1"/>
</dbReference>
<organism evidence="9 10">
    <name type="scientific">Desulfopila aestuarii DSM 18488</name>
    <dbReference type="NCBI Taxonomy" id="1121416"/>
    <lineage>
        <taxon>Bacteria</taxon>
        <taxon>Pseudomonadati</taxon>
        <taxon>Thermodesulfobacteriota</taxon>
        <taxon>Desulfobulbia</taxon>
        <taxon>Desulfobulbales</taxon>
        <taxon>Desulfocapsaceae</taxon>
        <taxon>Desulfopila</taxon>
    </lineage>
</organism>
<dbReference type="SUPFAM" id="SSF81345">
    <property type="entry name" value="ABC transporter involved in vitamin B12 uptake, BtuC"/>
    <property type="match status" value="1"/>
</dbReference>
<keyword evidence="3" id="KW-0813">Transport</keyword>
<dbReference type="Gene3D" id="1.10.3470.10">
    <property type="entry name" value="ABC transporter involved in vitamin B12 uptake, BtuC"/>
    <property type="match status" value="1"/>
</dbReference>
<accession>A0A1M7YDE9</accession>
<comment type="similarity">
    <text evidence="2">Belongs to the binding-protein-dependent transport system permease family. FecCD subfamily.</text>
</comment>
<dbReference type="AlphaFoldDB" id="A0A1M7YDE9"/>
<dbReference type="FunFam" id="1.10.3470.10:FF:000001">
    <property type="entry name" value="Vitamin B12 ABC transporter permease BtuC"/>
    <property type="match status" value="1"/>
</dbReference>
<dbReference type="GO" id="GO:0033214">
    <property type="term" value="P:siderophore-iron import into cell"/>
    <property type="evidence" value="ECO:0007669"/>
    <property type="project" value="TreeGrafter"/>
</dbReference>
<evidence type="ECO:0000256" key="3">
    <source>
        <dbReference type="ARBA" id="ARBA00022448"/>
    </source>
</evidence>
<feature type="transmembrane region" description="Helical" evidence="8">
    <location>
        <begin position="128"/>
        <end position="148"/>
    </location>
</feature>
<evidence type="ECO:0000256" key="2">
    <source>
        <dbReference type="ARBA" id="ARBA00007935"/>
    </source>
</evidence>
<proteinExistence type="inferred from homology"/>
<feature type="transmembrane region" description="Helical" evidence="8">
    <location>
        <begin position="160"/>
        <end position="182"/>
    </location>
</feature>
<evidence type="ECO:0000256" key="5">
    <source>
        <dbReference type="ARBA" id="ARBA00022692"/>
    </source>
</evidence>
<dbReference type="GO" id="GO:0022857">
    <property type="term" value="F:transmembrane transporter activity"/>
    <property type="evidence" value="ECO:0007669"/>
    <property type="project" value="InterPro"/>
</dbReference>
<keyword evidence="6 8" id="KW-1133">Transmembrane helix</keyword>
<dbReference type="PANTHER" id="PTHR30472">
    <property type="entry name" value="FERRIC ENTEROBACTIN TRANSPORT SYSTEM PERMEASE PROTEIN"/>
    <property type="match status" value="1"/>
</dbReference>
<protein>
    <submittedName>
        <fullName evidence="9">Iron complex transport system permease protein</fullName>
    </submittedName>
</protein>
<dbReference type="STRING" id="1121416.SAMN02745220_03551"/>
<evidence type="ECO:0000256" key="7">
    <source>
        <dbReference type="ARBA" id="ARBA00023136"/>
    </source>
</evidence>
<keyword evidence="4" id="KW-1003">Cell membrane</keyword>
<evidence type="ECO:0000256" key="4">
    <source>
        <dbReference type="ARBA" id="ARBA00022475"/>
    </source>
</evidence>
<feature type="transmembrane region" description="Helical" evidence="8">
    <location>
        <begin position="70"/>
        <end position="92"/>
    </location>
</feature>
<feature type="transmembrane region" description="Helical" evidence="8">
    <location>
        <begin position="250"/>
        <end position="275"/>
    </location>
</feature>
<evidence type="ECO:0000313" key="9">
    <source>
        <dbReference type="EMBL" id="SHO50621.1"/>
    </source>
</evidence>
<keyword evidence="5 8" id="KW-0812">Transmembrane</keyword>
<dbReference type="CDD" id="cd06550">
    <property type="entry name" value="TM_ABC_iron-siderophores_like"/>
    <property type="match status" value="1"/>
</dbReference>
<evidence type="ECO:0000313" key="10">
    <source>
        <dbReference type="Proteomes" id="UP000184603"/>
    </source>
</evidence>
<dbReference type="Proteomes" id="UP000184603">
    <property type="component" value="Unassembled WGS sequence"/>
</dbReference>
<keyword evidence="7 8" id="KW-0472">Membrane</keyword>
<comment type="subcellular location">
    <subcellularLocation>
        <location evidence="1">Cell membrane</location>
        <topology evidence="1">Multi-pass membrane protein</topology>
    </subcellularLocation>
</comment>
<keyword evidence="10" id="KW-1185">Reference proteome</keyword>
<feature type="transmembrane region" description="Helical" evidence="8">
    <location>
        <begin position="287"/>
        <end position="305"/>
    </location>
</feature>
<dbReference type="Pfam" id="PF01032">
    <property type="entry name" value="FecCD"/>
    <property type="match status" value="1"/>
</dbReference>
<name>A0A1M7YDE9_9BACT</name>
<sequence length="346" mass="36223">MRCNSTLLFGSLTFLLLATVVTATGMGYIAIPAKAVIQTICANTLGLVPTGQEISQTFSTIIMDVRLPRILAATLVGGGLAVAGCIFQAILLNPLADPYTLGISSGAAFGASTAFILSMLGLTLPLTFSVPIFAFCGALATLAAVFALSAGDAQLSSNTLILSGVIVAAILSAAIGFMKYMADEEVNVIIFWLMGSFTGKSWQDVGLLLIILCPGLLFCCYFARDLNIMALGNATANTLGVDTAQLRRQLLICASLITASCVAVSGVIGFIGLIVPHMLRMIAGPDNRILLPATFLAGGMLLLFADTITRAVLPHEIPIGVLTALIGGPFFCYIFRRRQMGVAYGR</sequence>